<keyword evidence="4" id="KW-1185">Reference proteome</keyword>
<proteinExistence type="inferred from homology"/>
<protein>
    <submittedName>
        <fullName evidence="3">Tripartite-type tricarboxylate transporter receptor subunit TctC</fullName>
    </submittedName>
</protein>
<dbReference type="Pfam" id="PF03401">
    <property type="entry name" value="TctC"/>
    <property type="match status" value="1"/>
</dbReference>
<dbReference type="EMBL" id="JACBYR010000001">
    <property type="protein sequence ID" value="NYE81800.1"/>
    <property type="molecule type" value="Genomic_DNA"/>
</dbReference>
<name>A0A7Y9IRL2_9BURK</name>
<reference evidence="3 4" key="1">
    <citation type="submission" date="2020-07" db="EMBL/GenBank/DDBJ databases">
        <title>Genomic Encyclopedia of Type Strains, Phase IV (KMG-V): Genome sequencing to study the core and pangenomes of soil and plant-associated prokaryotes.</title>
        <authorList>
            <person name="Whitman W."/>
        </authorList>
    </citation>
    <scope>NUCLEOTIDE SEQUENCE [LARGE SCALE GENOMIC DNA]</scope>
    <source>
        <strain evidence="3 4">SAS40</strain>
    </source>
</reference>
<comment type="caution">
    <text evidence="3">The sequence shown here is derived from an EMBL/GenBank/DDBJ whole genome shotgun (WGS) entry which is preliminary data.</text>
</comment>
<dbReference type="RefSeq" id="WP_179584083.1">
    <property type="nucleotide sequence ID" value="NZ_JACBYR010000001.1"/>
</dbReference>
<sequence>MTHHAHRRHFCLALAALAASGPLRAQSLFTRPIELVVPFAPGGLVDVIGRLSADTLSKELGQSVVVKNVPGAGGNIGYSRLAKAPADGYTLGLVGGGLFINTVIRPSGFDAVKSFRPIGHLGSQAFVLFVNPTRIAATTLADVRSLISKEPERYTYSSGGIGASSHVLMEYLKATQNLQIVHVPYNGQGPAINAVFSGEVDMTLQTVTGAEDLLRTGRLKPLAVTGTTRMKLFPDVPTFGELGVQDMEVVGWSGLVAPAGLPEPQTAKLVDAWNRSISHPELQRALETRSVEVKLMTQQEFARSMQKDKGFWERALAKTGIKAV</sequence>
<dbReference type="AlphaFoldDB" id="A0A7Y9IRL2"/>
<dbReference type="Proteomes" id="UP000542125">
    <property type="component" value="Unassembled WGS sequence"/>
</dbReference>
<dbReference type="CDD" id="cd07012">
    <property type="entry name" value="PBP2_Bug_TTT"/>
    <property type="match status" value="1"/>
</dbReference>
<accession>A0A7Y9IRL2</accession>
<keyword evidence="2" id="KW-0732">Signal</keyword>
<evidence type="ECO:0000256" key="2">
    <source>
        <dbReference type="SAM" id="SignalP"/>
    </source>
</evidence>
<dbReference type="InterPro" id="IPR042100">
    <property type="entry name" value="Bug_dom1"/>
</dbReference>
<gene>
    <name evidence="3" type="ORF">FHW18_001071</name>
</gene>
<dbReference type="PANTHER" id="PTHR42928:SF5">
    <property type="entry name" value="BLR1237 PROTEIN"/>
    <property type="match status" value="1"/>
</dbReference>
<organism evidence="3 4">
    <name type="scientific">Pigmentiphaga litoralis</name>
    <dbReference type="NCBI Taxonomy" id="516702"/>
    <lineage>
        <taxon>Bacteria</taxon>
        <taxon>Pseudomonadati</taxon>
        <taxon>Pseudomonadota</taxon>
        <taxon>Betaproteobacteria</taxon>
        <taxon>Burkholderiales</taxon>
        <taxon>Alcaligenaceae</taxon>
        <taxon>Pigmentiphaga</taxon>
    </lineage>
</organism>
<evidence type="ECO:0000256" key="1">
    <source>
        <dbReference type="ARBA" id="ARBA00006987"/>
    </source>
</evidence>
<evidence type="ECO:0000313" key="3">
    <source>
        <dbReference type="EMBL" id="NYE81800.1"/>
    </source>
</evidence>
<dbReference type="PIRSF" id="PIRSF017082">
    <property type="entry name" value="YflP"/>
    <property type="match status" value="1"/>
</dbReference>
<dbReference type="Gene3D" id="3.40.190.10">
    <property type="entry name" value="Periplasmic binding protein-like II"/>
    <property type="match status" value="1"/>
</dbReference>
<keyword evidence="3" id="KW-0675">Receptor</keyword>
<feature type="signal peptide" evidence="2">
    <location>
        <begin position="1"/>
        <end position="25"/>
    </location>
</feature>
<dbReference type="PANTHER" id="PTHR42928">
    <property type="entry name" value="TRICARBOXYLATE-BINDING PROTEIN"/>
    <property type="match status" value="1"/>
</dbReference>
<dbReference type="Gene3D" id="3.40.190.150">
    <property type="entry name" value="Bordetella uptake gene, domain 1"/>
    <property type="match status" value="1"/>
</dbReference>
<dbReference type="SUPFAM" id="SSF53850">
    <property type="entry name" value="Periplasmic binding protein-like II"/>
    <property type="match status" value="1"/>
</dbReference>
<dbReference type="InterPro" id="IPR005064">
    <property type="entry name" value="BUG"/>
</dbReference>
<evidence type="ECO:0000313" key="4">
    <source>
        <dbReference type="Proteomes" id="UP000542125"/>
    </source>
</evidence>
<comment type="similarity">
    <text evidence="1">Belongs to the UPF0065 (bug) family.</text>
</comment>
<feature type="chain" id="PRO_5031357281" evidence="2">
    <location>
        <begin position="26"/>
        <end position="324"/>
    </location>
</feature>